<dbReference type="GO" id="GO:0051539">
    <property type="term" value="F:4 iron, 4 sulfur cluster binding"/>
    <property type="evidence" value="ECO:0007669"/>
    <property type="project" value="UniProtKB-KW"/>
</dbReference>
<comment type="caution">
    <text evidence="6">The sequence shown here is derived from an EMBL/GenBank/DDBJ whole genome shotgun (WGS) entry which is preliminary data.</text>
</comment>
<evidence type="ECO:0000259" key="5">
    <source>
        <dbReference type="PROSITE" id="PS51379"/>
    </source>
</evidence>
<dbReference type="SUPFAM" id="SSF54862">
    <property type="entry name" value="4Fe-4S ferredoxins"/>
    <property type="match status" value="1"/>
</dbReference>
<gene>
    <name evidence="6" type="ORF">DIC75_01575</name>
</gene>
<dbReference type="InterPro" id="IPR017900">
    <property type="entry name" value="4Fe4S_Fe_S_CS"/>
</dbReference>
<dbReference type="PANTHER" id="PTHR43687">
    <property type="entry name" value="ADENYLYLSULFATE REDUCTASE, BETA SUBUNIT"/>
    <property type="match status" value="1"/>
</dbReference>
<dbReference type="InterPro" id="IPR050572">
    <property type="entry name" value="Fe-S_Ferredoxin"/>
</dbReference>
<sequence length="57" mass="5621">MAAVVDPEVCTGCETCVSACPAAAVTMDDGRAKVDPGLCVDCGTCVDECPAGAISLE</sequence>
<dbReference type="GO" id="GO:0046872">
    <property type="term" value="F:metal ion binding"/>
    <property type="evidence" value="ECO:0007669"/>
    <property type="project" value="UniProtKB-KW"/>
</dbReference>
<evidence type="ECO:0000256" key="1">
    <source>
        <dbReference type="ARBA" id="ARBA00022485"/>
    </source>
</evidence>
<dbReference type="GO" id="GO:0016491">
    <property type="term" value="F:oxidoreductase activity"/>
    <property type="evidence" value="ECO:0007669"/>
    <property type="project" value="UniProtKB-ARBA"/>
</dbReference>
<evidence type="ECO:0000313" key="6">
    <source>
        <dbReference type="EMBL" id="MCM2465017.1"/>
    </source>
</evidence>
<keyword evidence="2" id="KW-0479">Metal-binding</keyword>
<evidence type="ECO:0000313" key="7">
    <source>
        <dbReference type="Proteomes" id="UP001523230"/>
    </source>
</evidence>
<dbReference type="RefSeq" id="WP_250986270.1">
    <property type="nucleotide sequence ID" value="NZ_QFDM01000001.1"/>
</dbReference>
<dbReference type="Proteomes" id="UP001523230">
    <property type="component" value="Unassembled WGS sequence"/>
</dbReference>
<accession>A0ABD4TCD9</accession>
<dbReference type="Pfam" id="PF13187">
    <property type="entry name" value="Fer4_9"/>
    <property type="match status" value="1"/>
</dbReference>
<dbReference type="EMBL" id="QFDM01000001">
    <property type="protein sequence ID" value="MCM2465017.1"/>
    <property type="molecule type" value="Genomic_DNA"/>
</dbReference>
<dbReference type="Gene3D" id="3.30.70.20">
    <property type="match status" value="1"/>
</dbReference>
<dbReference type="AlphaFoldDB" id="A0ABD4TCD9"/>
<keyword evidence="4" id="KW-0411">Iron-sulfur</keyword>
<keyword evidence="7" id="KW-1185">Reference proteome</keyword>
<name>A0ABD4TCD9_9EURY</name>
<proteinExistence type="predicted"/>
<reference evidence="6 7" key="1">
    <citation type="submission" date="2018-05" db="EMBL/GenBank/DDBJ databases">
        <title>Isolation and characterization of genus Methanoculleus species and their viruses from deep sea marine sediment offshore southwestern Taiwan.</title>
        <authorList>
            <person name="Wei W.-H."/>
            <person name="Chen W.-C."/>
            <person name="Lai M.-C."/>
            <person name="Chen S.-C."/>
        </authorList>
    </citation>
    <scope>NUCLEOTIDE SEQUENCE [LARGE SCALE GENOMIC DNA]</scope>
    <source>
        <strain evidence="6 7">CWC-02</strain>
    </source>
</reference>
<keyword evidence="3" id="KW-0408">Iron</keyword>
<feature type="domain" description="4Fe-4S ferredoxin-type" evidence="5">
    <location>
        <begin position="30"/>
        <end position="57"/>
    </location>
</feature>
<dbReference type="PROSITE" id="PS00198">
    <property type="entry name" value="4FE4S_FER_1"/>
    <property type="match status" value="1"/>
</dbReference>
<organism evidence="6 7">
    <name type="scientific">Methanoculleus oceani</name>
    <dbReference type="NCBI Taxonomy" id="2184756"/>
    <lineage>
        <taxon>Archaea</taxon>
        <taxon>Methanobacteriati</taxon>
        <taxon>Methanobacteriota</taxon>
        <taxon>Stenosarchaea group</taxon>
        <taxon>Methanomicrobia</taxon>
        <taxon>Methanomicrobiales</taxon>
        <taxon>Methanomicrobiaceae</taxon>
        <taxon>Methanoculleus</taxon>
    </lineage>
</organism>
<dbReference type="PROSITE" id="PS51379">
    <property type="entry name" value="4FE4S_FER_2"/>
    <property type="match status" value="2"/>
</dbReference>
<feature type="domain" description="4Fe-4S ferredoxin-type" evidence="5">
    <location>
        <begin position="1"/>
        <end position="29"/>
    </location>
</feature>
<evidence type="ECO:0000256" key="3">
    <source>
        <dbReference type="ARBA" id="ARBA00023004"/>
    </source>
</evidence>
<evidence type="ECO:0000256" key="4">
    <source>
        <dbReference type="ARBA" id="ARBA00023014"/>
    </source>
</evidence>
<protein>
    <submittedName>
        <fullName evidence="6">Ferredoxin</fullName>
    </submittedName>
</protein>
<evidence type="ECO:0000256" key="2">
    <source>
        <dbReference type="ARBA" id="ARBA00022723"/>
    </source>
</evidence>
<dbReference type="PANTHER" id="PTHR43687:SF1">
    <property type="entry name" value="FERREDOXIN III"/>
    <property type="match status" value="1"/>
</dbReference>
<dbReference type="InterPro" id="IPR017896">
    <property type="entry name" value="4Fe4S_Fe-S-bd"/>
</dbReference>
<keyword evidence="1" id="KW-0004">4Fe-4S</keyword>